<dbReference type="InterPro" id="IPR033122">
    <property type="entry name" value="LETM1-like_RBD"/>
</dbReference>
<sequence length="363" mass="43337">MSVCLFRSVYSGYRFSRQSTYLRNLRYYSSERKDNKIRDLVKAESKQLQQKYSRENVRQYFFTRFFNYISNYDKILEKRFPAAMHVYRVFMVGVKDFYSDMKKYFKVNAIMNSSEKGIKALTRKEMELWKQMPRDMMKVAPVLLISALPFANYVIFPLAYMYPRQLLTSHFWSIQQKSEFQDLFLKERTSVNRKIFRILQAKLESTKSSEHYKTWNYILGLLGSGTHPTADEIISVRNIFNEKPYSIGTISSSHLKSLCKLHGIHSWYLKRLRLSEYCYTMHHIDLAIKSEGGVHNLTTDALRYSCYLRGLNPSNLRNEEMIEWLRDWIKISLTIRYENVSLYVHLPILLSYNHPNNWKLTHN</sequence>
<keyword evidence="2 8" id="KW-0812">Transmembrane</keyword>
<evidence type="ECO:0000259" key="9">
    <source>
        <dbReference type="PROSITE" id="PS51758"/>
    </source>
</evidence>
<feature type="transmembrane region" description="Helical" evidence="8">
    <location>
        <begin position="139"/>
        <end position="162"/>
    </location>
</feature>
<dbReference type="PROSITE" id="PS51758">
    <property type="entry name" value="LETM1_RBD"/>
    <property type="match status" value="1"/>
</dbReference>
<accession>A0A1J1I650</accession>
<organism evidence="10 11">
    <name type="scientific">Clunio marinus</name>
    <dbReference type="NCBI Taxonomy" id="568069"/>
    <lineage>
        <taxon>Eukaryota</taxon>
        <taxon>Metazoa</taxon>
        <taxon>Ecdysozoa</taxon>
        <taxon>Arthropoda</taxon>
        <taxon>Hexapoda</taxon>
        <taxon>Insecta</taxon>
        <taxon>Pterygota</taxon>
        <taxon>Neoptera</taxon>
        <taxon>Endopterygota</taxon>
        <taxon>Diptera</taxon>
        <taxon>Nematocera</taxon>
        <taxon>Chironomoidea</taxon>
        <taxon>Chironomidae</taxon>
        <taxon>Clunio</taxon>
    </lineage>
</organism>
<evidence type="ECO:0000313" key="10">
    <source>
        <dbReference type="EMBL" id="CRK95744.1"/>
    </source>
</evidence>
<dbReference type="PANTHER" id="PTHR14009:SF13">
    <property type="entry name" value="LETM1 DOMAIN-CONTAINING PROTEIN 1"/>
    <property type="match status" value="1"/>
</dbReference>
<evidence type="ECO:0000256" key="4">
    <source>
        <dbReference type="ARBA" id="ARBA00022989"/>
    </source>
</evidence>
<evidence type="ECO:0000256" key="3">
    <source>
        <dbReference type="ARBA" id="ARBA00022792"/>
    </source>
</evidence>
<keyword evidence="5 7" id="KW-0496">Mitochondrion</keyword>
<dbReference type="AlphaFoldDB" id="A0A1J1I650"/>
<evidence type="ECO:0000256" key="5">
    <source>
        <dbReference type="ARBA" id="ARBA00023128"/>
    </source>
</evidence>
<dbReference type="InterPro" id="IPR044202">
    <property type="entry name" value="LETM1/MDM38-like"/>
</dbReference>
<evidence type="ECO:0000256" key="2">
    <source>
        <dbReference type="ARBA" id="ARBA00022692"/>
    </source>
</evidence>
<dbReference type="PANTHER" id="PTHR14009">
    <property type="entry name" value="LEUCINE ZIPPER-EF-HAND CONTAINING TRANSMEMBRANE PROTEIN"/>
    <property type="match status" value="1"/>
</dbReference>
<comment type="subcellular location">
    <subcellularLocation>
        <location evidence="1">Mitochondrion inner membrane</location>
        <topology evidence="1">Single-pass membrane protein</topology>
    </subcellularLocation>
</comment>
<gene>
    <name evidence="10" type="ORF">CLUMA_CG009201</name>
</gene>
<proteinExistence type="predicted"/>
<dbReference type="GO" id="GO:0030003">
    <property type="term" value="P:intracellular monoatomic cation homeostasis"/>
    <property type="evidence" value="ECO:0007669"/>
    <property type="project" value="TreeGrafter"/>
</dbReference>
<evidence type="ECO:0000256" key="8">
    <source>
        <dbReference type="SAM" id="Phobius"/>
    </source>
</evidence>
<dbReference type="EMBL" id="CVRI01000042">
    <property type="protein sequence ID" value="CRK95744.1"/>
    <property type="molecule type" value="Genomic_DNA"/>
</dbReference>
<dbReference type="Proteomes" id="UP000183832">
    <property type="component" value="Unassembled WGS sequence"/>
</dbReference>
<keyword evidence="11" id="KW-1185">Reference proteome</keyword>
<keyword evidence="3" id="KW-0999">Mitochondrion inner membrane</keyword>
<dbReference type="Pfam" id="PF07766">
    <property type="entry name" value="LETM1_RBD"/>
    <property type="match status" value="1"/>
</dbReference>
<keyword evidence="6 8" id="KW-0472">Membrane</keyword>
<dbReference type="GO" id="GO:0005743">
    <property type="term" value="C:mitochondrial inner membrane"/>
    <property type="evidence" value="ECO:0007669"/>
    <property type="project" value="UniProtKB-SubCell"/>
</dbReference>
<keyword evidence="4 8" id="KW-1133">Transmembrane helix</keyword>
<dbReference type="GO" id="GO:0043022">
    <property type="term" value="F:ribosome binding"/>
    <property type="evidence" value="ECO:0007669"/>
    <property type="project" value="InterPro"/>
</dbReference>
<name>A0A1J1I650_9DIPT</name>
<evidence type="ECO:0000256" key="1">
    <source>
        <dbReference type="ARBA" id="ARBA00004434"/>
    </source>
</evidence>
<evidence type="ECO:0000313" key="11">
    <source>
        <dbReference type="Proteomes" id="UP000183832"/>
    </source>
</evidence>
<dbReference type="OrthoDB" id="73691at2759"/>
<protein>
    <submittedName>
        <fullName evidence="10">CLUMA_CG009201, isoform A</fullName>
    </submittedName>
</protein>
<reference evidence="10 11" key="1">
    <citation type="submission" date="2015-04" db="EMBL/GenBank/DDBJ databases">
        <authorList>
            <person name="Syromyatnikov M.Y."/>
            <person name="Popov V.N."/>
        </authorList>
    </citation>
    <scope>NUCLEOTIDE SEQUENCE [LARGE SCALE GENOMIC DNA]</scope>
</reference>
<evidence type="ECO:0000256" key="7">
    <source>
        <dbReference type="PROSITE-ProRule" id="PRU01094"/>
    </source>
</evidence>
<evidence type="ECO:0000256" key="6">
    <source>
        <dbReference type="ARBA" id="ARBA00023136"/>
    </source>
</evidence>
<feature type="domain" description="Letm1 RBD" evidence="9">
    <location>
        <begin position="183"/>
        <end position="363"/>
    </location>
</feature>